<proteinExistence type="predicted"/>
<name>A0ABP8E2M2_9MICO</name>
<organism evidence="1 2">
    <name type="scientific">Frondihabitans peucedani</name>
    <dbReference type="NCBI Taxonomy" id="598626"/>
    <lineage>
        <taxon>Bacteria</taxon>
        <taxon>Bacillati</taxon>
        <taxon>Actinomycetota</taxon>
        <taxon>Actinomycetes</taxon>
        <taxon>Micrococcales</taxon>
        <taxon>Microbacteriaceae</taxon>
        <taxon>Frondihabitans</taxon>
    </lineage>
</organism>
<keyword evidence="2" id="KW-1185">Reference proteome</keyword>
<gene>
    <name evidence="1" type="ORF">GCM10022256_20940</name>
</gene>
<evidence type="ECO:0000313" key="1">
    <source>
        <dbReference type="EMBL" id="GAA4266482.1"/>
    </source>
</evidence>
<evidence type="ECO:0000313" key="2">
    <source>
        <dbReference type="Proteomes" id="UP001501594"/>
    </source>
</evidence>
<protein>
    <submittedName>
        <fullName evidence="1">Uncharacterized protein</fullName>
    </submittedName>
</protein>
<sequence>MQPTAGRSRPIPVRIDDTLRMPREDMMKKTTKTTVETTTAVERPSFAAPIASTIPAAERRAA</sequence>
<dbReference type="EMBL" id="BAABAU010000001">
    <property type="protein sequence ID" value="GAA4266482.1"/>
    <property type="molecule type" value="Genomic_DNA"/>
</dbReference>
<dbReference type="Proteomes" id="UP001501594">
    <property type="component" value="Unassembled WGS sequence"/>
</dbReference>
<reference evidence="2" key="1">
    <citation type="journal article" date="2019" name="Int. J. Syst. Evol. Microbiol.">
        <title>The Global Catalogue of Microorganisms (GCM) 10K type strain sequencing project: providing services to taxonomists for standard genome sequencing and annotation.</title>
        <authorList>
            <consortium name="The Broad Institute Genomics Platform"/>
            <consortium name="The Broad Institute Genome Sequencing Center for Infectious Disease"/>
            <person name="Wu L."/>
            <person name="Ma J."/>
        </authorList>
    </citation>
    <scope>NUCLEOTIDE SEQUENCE [LARGE SCALE GENOMIC DNA]</scope>
    <source>
        <strain evidence="2">JCM 17442</strain>
    </source>
</reference>
<accession>A0ABP8E2M2</accession>
<comment type="caution">
    <text evidence="1">The sequence shown here is derived from an EMBL/GenBank/DDBJ whole genome shotgun (WGS) entry which is preliminary data.</text>
</comment>